<dbReference type="PANTHER" id="PTHR28523">
    <property type="entry name" value="CYTOCHROME C OXIDASE ASSEMBLY FACTOR 1"/>
    <property type="match status" value="1"/>
</dbReference>
<evidence type="ECO:0000313" key="1">
    <source>
        <dbReference type="EMBL" id="RKP31307.1"/>
    </source>
</evidence>
<protein>
    <submittedName>
        <fullName evidence="1">DUF1783-domain-containing protein</fullName>
    </submittedName>
</protein>
<dbReference type="EMBL" id="ML004443">
    <property type="protein sequence ID" value="RKP31307.1"/>
    <property type="molecule type" value="Genomic_DNA"/>
</dbReference>
<sequence>MISFGLRRFFPVKSTVSVRLPLQALPAVRFQSIQPVVKKRPATIDRELPDPLKPQKEKRRYFIVYAIGVAVSCAVIFNYEKTGSPIINSLMYCLRRSDVVKEALGDNIGYASEWPWIWGPLNTVQGRIDIHYKVKGDEQGAEVFLKANRSSAMQPFVVEHVYLKFDDGTIADLLQDSSVDFEF</sequence>
<dbReference type="GO" id="GO:0005743">
    <property type="term" value="C:mitochondrial inner membrane"/>
    <property type="evidence" value="ECO:0007669"/>
    <property type="project" value="TreeGrafter"/>
</dbReference>
<keyword evidence="2" id="KW-1185">Reference proteome</keyword>
<dbReference type="PANTHER" id="PTHR28523:SF1">
    <property type="entry name" value="CYTOCHROME C OXIDASE ASSEMBLY FACTOR 1"/>
    <property type="match status" value="1"/>
</dbReference>
<dbReference type="InterPro" id="IPR014807">
    <property type="entry name" value="Coa1"/>
</dbReference>
<reference evidence="2" key="1">
    <citation type="journal article" date="2018" name="Nat. Microbiol.">
        <title>Leveraging single-cell genomics to expand the fungal tree of life.</title>
        <authorList>
            <person name="Ahrendt S.R."/>
            <person name="Quandt C.A."/>
            <person name="Ciobanu D."/>
            <person name="Clum A."/>
            <person name="Salamov A."/>
            <person name="Andreopoulos B."/>
            <person name="Cheng J.F."/>
            <person name="Woyke T."/>
            <person name="Pelin A."/>
            <person name="Henrissat B."/>
            <person name="Reynolds N.K."/>
            <person name="Benny G.L."/>
            <person name="Smith M.E."/>
            <person name="James T.Y."/>
            <person name="Grigoriev I.V."/>
        </authorList>
    </citation>
    <scope>NUCLEOTIDE SEQUENCE [LARGE SCALE GENOMIC DNA]</scope>
    <source>
        <strain evidence="2">Baker2002</strain>
    </source>
</reference>
<accession>A0A4P9ZE98</accession>
<dbReference type="Proteomes" id="UP000268321">
    <property type="component" value="Unassembled WGS sequence"/>
</dbReference>
<dbReference type="AlphaFoldDB" id="A0A4P9ZE98"/>
<evidence type="ECO:0000313" key="2">
    <source>
        <dbReference type="Proteomes" id="UP000268321"/>
    </source>
</evidence>
<name>A0A4P9ZE98_9ASCO</name>
<dbReference type="InterPro" id="IPR042432">
    <property type="entry name" value="Coa1_fungi"/>
</dbReference>
<gene>
    <name evidence="1" type="ORF">METBISCDRAFT_22484</name>
</gene>
<organism evidence="1 2">
    <name type="scientific">Metschnikowia bicuspidata</name>
    <dbReference type="NCBI Taxonomy" id="27322"/>
    <lineage>
        <taxon>Eukaryota</taxon>
        <taxon>Fungi</taxon>
        <taxon>Dikarya</taxon>
        <taxon>Ascomycota</taxon>
        <taxon>Saccharomycotina</taxon>
        <taxon>Pichiomycetes</taxon>
        <taxon>Metschnikowiaceae</taxon>
        <taxon>Metschnikowia</taxon>
    </lineage>
</organism>
<dbReference type="OrthoDB" id="2100652at2759"/>
<proteinExistence type="predicted"/>
<dbReference type="Pfam" id="PF08695">
    <property type="entry name" value="Coa1"/>
    <property type="match status" value="1"/>
</dbReference>
<dbReference type="GO" id="GO:0033617">
    <property type="term" value="P:mitochondrial respiratory chain complex IV assembly"/>
    <property type="evidence" value="ECO:0007669"/>
    <property type="project" value="InterPro"/>
</dbReference>